<dbReference type="GO" id="GO:0003924">
    <property type="term" value="F:GTPase activity"/>
    <property type="evidence" value="ECO:0007669"/>
    <property type="project" value="InterPro"/>
</dbReference>
<comment type="caution">
    <text evidence="10">The sequence shown here is derived from an EMBL/GenBank/DDBJ whole genome shotgun (WGS) entry which is preliminary data.</text>
</comment>
<comment type="subcellular location">
    <subcellularLocation>
        <location evidence="1">Cytoplasm</location>
    </subcellularLocation>
</comment>
<dbReference type="InterPro" id="IPR000795">
    <property type="entry name" value="T_Tr_GTP-bd_dom"/>
</dbReference>
<evidence type="ECO:0000256" key="6">
    <source>
        <dbReference type="ARBA" id="ARBA00023134"/>
    </source>
</evidence>
<dbReference type="InterPro" id="IPR015191">
    <property type="entry name" value="SelB_WHD4"/>
</dbReference>
<dbReference type="SUPFAM" id="SSF50447">
    <property type="entry name" value="Translation proteins"/>
    <property type="match status" value="1"/>
</dbReference>
<dbReference type="PANTHER" id="PTHR43721">
    <property type="entry name" value="ELONGATION FACTOR TU-RELATED"/>
    <property type="match status" value="1"/>
</dbReference>
<dbReference type="AlphaFoldDB" id="A0A7V5NZU8"/>
<dbReference type="PANTHER" id="PTHR43721:SF22">
    <property type="entry name" value="ELONGATION FACTOR TU, MITOCHONDRIAL"/>
    <property type="match status" value="1"/>
</dbReference>
<keyword evidence="3" id="KW-0963">Cytoplasm</keyword>
<dbReference type="GO" id="GO:0003746">
    <property type="term" value="F:translation elongation factor activity"/>
    <property type="evidence" value="ECO:0007669"/>
    <property type="project" value="UniProtKB-KW"/>
</dbReference>
<dbReference type="EMBL" id="DROK01000130">
    <property type="protein sequence ID" value="HHI97057.1"/>
    <property type="molecule type" value="Genomic_DNA"/>
</dbReference>
<dbReference type="GO" id="GO:0001514">
    <property type="term" value="P:selenocysteine incorporation"/>
    <property type="evidence" value="ECO:0007669"/>
    <property type="project" value="InterPro"/>
</dbReference>
<dbReference type="GO" id="GO:0005829">
    <property type="term" value="C:cytosol"/>
    <property type="evidence" value="ECO:0007669"/>
    <property type="project" value="TreeGrafter"/>
</dbReference>
<evidence type="ECO:0000313" key="10">
    <source>
        <dbReference type="EMBL" id="HHI97057.1"/>
    </source>
</evidence>
<dbReference type="PROSITE" id="PS00301">
    <property type="entry name" value="G_TR_1"/>
    <property type="match status" value="1"/>
</dbReference>
<dbReference type="InterPro" id="IPR050055">
    <property type="entry name" value="EF-Tu_GTPase"/>
</dbReference>
<feature type="domain" description="Tr-type G" evidence="9">
    <location>
        <begin position="3"/>
        <end position="175"/>
    </location>
</feature>
<accession>A0A7V5NZU8</accession>
<reference evidence="10" key="1">
    <citation type="journal article" date="2020" name="mSystems">
        <title>Genome- and Community-Level Interaction Insights into Carbon Utilization and Element Cycling Functions of Hydrothermarchaeota in Hydrothermal Sediment.</title>
        <authorList>
            <person name="Zhou Z."/>
            <person name="Liu Y."/>
            <person name="Xu W."/>
            <person name="Pan J."/>
            <person name="Luo Z.H."/>
            <person name="Li M."/>
        </authorList>
    </citation>
    <scope>NUCLEOTIDE SEQUENCE [LARGE SCALE GENOMIC DNA]</scope>
    <source>
        <strain evidence="10">HyVt-533</strain>
    </source>
</reference>
<sequence>MAEKRVILGTAGHIDHGKTTLVKALTGIDTDRLKEEKERGITIELGFAHLTLPSGIRLGIVDVPGHERFIKNMVAGASGVDLVALVVAADEGVMPQTREHLEICELLGVKAGVVVITKKDLVEEDWLELVKDDVAQALKGTFLEGAPMVAVSAVTGEGLGELIETLDALVQKIPDRPAKGPFRLPVDRVFTIKGFGTVVTGTALSGRIKVGEEVLVYPKGLSGRVRRIQVHGEDRDSGEAGQRTALNLQGIEKEEIERGDVVAHPGALRPSLVLDVALKYLSSAPKPLLHNTRVRFHIGTSEILGRVVLIGKDKVEPGQEALAQIRLEEPVVCWRGDHFVIRSYSPMITIGGGWVLHPVARRRKRSQPRHLEELKLLRDGSLEEIVLYHLEQAEEFGLPFEEIALRVSVFGEELEKLLKKLKEKGQIKEVRSEGKRLFLARRIYEDLKGEILTRLKKYHEKFPLKPGLAKEDLRQRLPSGLEPRVFETMLEELAGKGEIIQEKEIIRLASHRIVLAEEQEALKKKIEQAFLKAGFQPPDKDEVLSRFRDTAPLNVEIFNLLLQEGTLVKLKDGLVFHRDVLEQVKKKVVTYLSQNQEMAVGDFRKLIGGASRKYLIPLLEYLDQQKVTIRVGDKRVLRKGGKG</sequence>
<dbReference type="Pfam" id="PF09106">
    <property type="entry name" value="WHD_2nd_SelB"/>
    <property type="match status" value="1"/>
</dbReference>
<name>A0A7V5NZU8_9BACT</name>
<evidence type="ECO:0000256" key="4">
    <source>
        <dbReference type="ARBA" id="ARBA00022741"/>
    </source>
</evidence>
<evidence type="ECO:0000256" key="1">
    <source>
        <dbReference type="ARBA" id="ARBA00004496"/>
    </source>
</evidence>
<dbReference type="Pfam" id="PF25461">
    <property type="entry name" value="Beta-barrel_SelB"/>
    <property type="match status" value="1"/>
</dbReference>
<dbReference type="CDD" id="cd15491">
    <property type="entry name" value="selB_III"/>
    <property type="match status" value="1"/>
</dbReference>
<dbReference type="InterPro" id="IPR036388">
    <property type="entry name" value="WH-like_DNA-bd_sf"/>
</dbReference>
<dbReference type="Gene3D" id="2.40.30.10">
    <property type="entry name" value="Translation factors"/>
    <property type="match status" value="2"/>
</dbReference>
<keyword evidence="4" id="KW-0547">Nucleotide-binding</keyword>
<dbReference type="Proteomes" id="UP000886101">
    <property type="component" value="Unassembled WGS sequence"/>
</dbReference>
<organism evidence="10">
    <name type="scientific">Thermodesulfatator atlanticus</name>
    <dbReference type="NCBI Taxonomy" id="501497"/>
    <lineage>
        <taxon>Bacteria</taxon>
        <taxon>Pseudomonadati</taxon>
        <taxon>Thermodesulfobacteriota</taxon>
        <taxon>Thermodesulfobacteria</taxon>
        <taxon>Thermodesulfobacteriales</taxon>
        <taxon>Thermodesulfatatoraceae</taxon>
        <taxon>Thermodesulfatator</taxon>
    </lineage>
</organism>
<evidence type="ECO:0000256" key="5">
    <source>
        <dbReference type="ARBA" id="ARBA00022917"/>
    </source>
</evidence>
<dbReference type="InterPro" id="IPR015190">
    <property type="entry name" value="Elong_fac_SelB-wing-hlx_typ-2"/>
</dbReference>
<dbReference type="InterPro" id="IPR057335">
    <property type="entry name" value="Beta-barrel_SelB"/>
</dbReference>
<dbReference type="InterPro" id="IPR004535">
    <property type="entry name" value="Transl_elong_SelB"/>
</dbReference>
<keyword evidence="10" id="KW-0251">Elongation factor</keyword>
<dbReference type="InterPro" id="IPR036390">
    <property type="entry name" value="WH_DNA-bd_sf"/>
</dbReference>
<dbReference type="Pfam" id="PF00009">
    <property type="entry name" value="GTP_EFTU"/>
    <property type="match status" value="1"/>
</dbReference>
<dbReference type="InterPro" id="IPR027417">
    <property type="entry name" value="P-loop_NTPase"/>
</dbReference>
<gene>
    <name evidence="10" type="primary">selB</name>
    <name evidence="10" type="ORF">ENJ96_04325</name>
</gene>
<dbReference type="GO" id="GO:0003723">
    <property type="term" value="F:RNA binding"/>
    <property type="evidence" value="ECO:0007669"/>
    <property type="project" value="InterPro"/>
</dbReference>
<evidence type="ECO:0000256" key="2">
    <source>
        <dbReference type="ARBA" id="ARBA00015953"/>
    </source>
</evidence>
<dbReference type="Pfam" id="PF03144">
    <property type="entry name" value="GTP_EFTU_D2"/>
    <property type="match status" value="1"/>
</dbReference>
<dbReference type="InterPro" id="IPR004161">
    <property type="entry name" value="EFTu-like_2"/>
</dbReference>
<dbReference type="SUPFAM" id="SSF52540">
    <property type="entry name" value="P-loop containing nucleoside triphosphate hydrolases"/>
    <property type="match status" value="1"/>
</dbReference>
<evidence type="ECO:0000259" key="9">
    <source>
        <dbReference type="PROSITE" id="PS51722"/>
    </source>
</evidence>
<evidence type="ECO:0000256" key="3">
    <source>
        <dbReference type="ARBA" id="ARBA00022490"/>
    </source>
</evidence>
<dbReference type="SUPFAM" id="SSF46785">
    <property type="entry name" value="Winged helix' DNA-binding domain"/>
    <property type="match status" value="3"/>
</dbReference>
<dbReference type="SUPFAM" id="SSF50465">
    <property type="entry name" value="EF-Tu/eEF-1alpha/eIF2-gamma C-terminal domain"/>
    <property type="match status" value="1"/>
</dbReference>
<dbReference type="Gene3D" id="1.10.10.10">
    <property type="entry name" value="Winged helix-like DNA-binding domain superfamily/Winged helix DNA-binding domain"/>
    <property type="match status" value="3"/>
</dbReference>
<dbReference type="CDD" id="cd04171">
    <property type="entry name" value="SelB"/>
    <property type="match status" value="1"/>
</dbReference>
<dbReference type="InterPro" id="IPR009001">
    <property type="entry name" value="Transl_elong_EF1A/Init_IF2_C"/>
</dbReference>
<dbReference type="InterPro" id="IPR031157">
    <property type="entry name" value="G_TR_CS"/>
</dbReference>
<dbReference type="NCBIfam" id="TIGR00231">
    <property type="entry name" value="small_GTP"/>
    <property type="match status" value="1"/>
</dbReference>
<evidence type="ECO:0000256" key="7">
    <source>
        <dbReference type="ARBA" id="ARBA00025526"/>
    </source>
</evidence>
<dbReference type="InterPro" id="IPR009000">
    <property type="entry name" value="Transl_B-barrel_sf"/>
</dbReference>
<dbReference type="CDD" id="cd03696">
    <property type="entry name" value="SelB_II"/>
    <property type="match status" value="1"/>
</dbReference>
<dbReference type="Gene3D" id="3.40.50.300">
    <property type="entry name" value="P-loop containing nucleotide triphosphate hydrolases"/>
    <property type="match status" value="1"/>
</dbReference>
<dbReference type="PRINTS" id="PR00315">
    <property type="entry name" value="ELONGATNFCT"/>
</dbReference>
<dbReference type="GO" id="GO:0005525">
    <property type="term" value="F:GTP binding"/>
    <property type="evidence" value="ECO:0007669"/>
    <property type="project" value="UniProtKB-KW"/>
</dbReference>
<dbReference type="NCBIfam" id="TIGR00475">
    <property type="entry name" value="selB"/>
    <property type="match status" value="1"/>
</dbReference>
<comment type="function">
    <text evidence="7">Translation factor necessary for the incorporation of selenocysteine into proteins. It probably replaces EF-Tu for the insertion of selenocysteine directed by the UGA codon. SelB binds GTP and GDP.</text>
</comment>
<protein>
    <recommendedName>
        <fullName evidence="2">Selenocysteine-specific elongation factor</fullName>
    </recommendedName>
    <alternativeName>
        <fullName evidence="8">SelB translation factor</fullName>
    </alternativeName>
</protein>
<dbReference type="PROSITE" id="PS51722">
    <property type="entry name" value="G_TR_2"/>
    <property type="match status" value="1"/>
</dbReference>
<evidence type="ECO:0000256" key="8">
    <source>
        <dbReference type="ARBA" id="ARBA00031615"/>
    </source>
</evidence>
<keyword evidence="5" id="KW-0648">Protein biosynthesis</keyword>
<dbReference type="FunFam" id="3.40.50.300:FF:001064">
    <property type="entry name" value="Selenocysteine-specific translation elongation factor"/>
    <property type="match status" value="1"/>
</dbReference>
<dbReference type="InterPro" id="IPR005225">
    <property type="entry name" value="Small_GTP-bd"/>
</dbReference>
<keyword evidence="6" id="KW-0342">GTP-binding</keyword>
<proteinExistence type="predicted"/>
<dbReference type="Pfam" id="PF09107">
    <property type="entry name" value="WHD_3rd_SelB"/>
    <property type="match status" value="1"/>
</dbReference>